<gene>
    <name evidence="2" type="ORF">E5L68_004205</name>
</gene>
<evidence type="ECO:0000313" key="3">
    <source>
        <dbReference type="Proteomes" id="UP001517367"/>
    </source>
</evidence>
<feature type="chain" id="PRO_5046402926" evidence="1">
    <location>
        <begin position="22"/>
        <end position="897"/>
    </location>
</feature>
<comment type="caution">
    <text evidence="2">The sequence shown here is derived from an EMBL/GenBank/DDBJ whole genome shotgun (WGS) entry which is preliminary data.</text>
</comment>
<sequence>MKIVRSFCFLLLIASGRFASAQSLPNKQYNAYADEKIHLHLDKPYYAAGDIIWLKAYVSDYLTNRPSSTSSVLYLDLINERNQITQQLKLQIKGGTAWGHIELADSVTEGNYRITAYTQWMRNFGKEYFFNHHFKIGNSLANNVYTKTTFSTQQDKNNTQINSNIQLTKRDGKPYSNVKINYQVVIDGKTKSTSSAVTDANGFLKLSFSQPQKVNKNLPQYISLSVPQLGGVYMTKTVPIKMKLAKPDVQFLPEGGQLVDGLPCKIGIKSIGKNGLGFNIAGTIVDQTGNVVTNFETTYLGMGHCVLTPEIGKTYTAKVALPDDQLLSYPLPNVALSGYQLAINTLDSNKIDIKVLISKRLINSSPVKLLARRGAKVLFETAIATEQQIATLSIPTNVFPLGVVQFTLFNANEQAVAERMIFVNNLSLGSINLQINKLKATYTKKELVTFDVNASADGIAAVGSFSIAAINTNVGDEDTDNETHLLSSLLLKADVVGHIEKPNAYFINNNADMRNRLDNLMLTQAWRKYHWKPQDSNYLVKYPPEKSLKIEGTVTTLAKKPLAGADVILMFPSNKMLVANTETAENGGFSFQDIYLEDEQKFIVQASTKEGSKHVSVNLNKVDKQAAQNSSDLMVEPDVNLSINNYLQASQGYFDDLYKKGWLNKTHMLKTVTITEKLSPNEEKAAPYSTNRNGRGRADQVISAKELENVHSLELFIARGSVRGLTLERPTDGGPPFAALTRTPYGPISYELDGMIINNLELNEISIDDIESIEVLINPALLNMYGTTVNGGLLVISTKRGKGRQLSDIHAPGLVASSFKGYSPVKMFYSPQYNVEQTIQPDLRTTVYWNPNLITNENGKFNVSFYNGDKVGRHRILVEGIDANGNLARKVLNYEVK</sequence>
<keyword evidence="2" id="KW-0675">Receptor</keyword>
<accession>A0ABW9JFR1</accession>
<keyword evidence="3" id="KW-1185">Reference proteome</keyword>
<dbReference type="Gene3D" id="2.60.40.1930">
    <property type="match status" value="1"/>
</dbReference>
<dbReference type="Proteomes" id="UP001517367">
    <property type="component" value="Unassembled WGS sequence"/>
</dbReference>
<dbReference type="RefSeq" id="WP_138729800.1">
    <property type="nucleotide sequence ID" value="NZ_SRMP02000003.1"/>
</dbReference>
<dbReference type="SUPFAM" id="SSF56935">
    <property type="entry name" value="Porins"/>
    <property type="match status" value="1"/>
</dbReference>
<evidence type="ECO:0000313" key="2">
    <source>
        <dbReference type="EMBL" id="MFN0290578.1"/>
    </source>
</evidence>
<name>A0ABW9JFR1_9SPHI</name>
<dbReference type="EMBL" id="SRMP02000003">
    <property type="protein sequence ID" value="MFN0290578.1"/>
    <property type="molecule type" value="Genomic_DNA"/>
</dbReference>
<reference evidence="2 3" key="1">
    <citation type="submission" date="2024-12" db="EMBL/GenBank/DDBJ databases">
        <authorList>
            <person name="Hu S."/>
        </authorList>
    </citation>
    <scope>NUCLEOTIDE SEQUENCE [LARGE SCALE GENOMIC DNA]</scope>
    <source>
        <strain evidence="2 3">P-25</strain>
    </source>
</reference>
<dbReference type="Gene3D" id="2.170.130.10">
    <property type="entry name" value="TonB-dependent receptor, plug domain"/>
    <property type="match status" value="1"/>
</dbReference>
<evidence type="ECO:0000256" key="1">
    <source>
        <dbReference type="SAM" id="SignalP"/>
    </source>
</evidence>
<dbReference type="InterPro" id="IPR037066">
    <property type="entry name" value="Plug_dom_sf"/>
</dbReference>
<organism evidence="2 3">
    <name type="scientific">Pedobacter helvus</name>
    <dbReference type="NCBI Taxonomy" id="2563444"/>
    <lineage>
        <taxon>Bacteria</taxon>
        <taxon>Pseudomonadati</taxon>
        <taxon>Bacteroidota</taxon>
        <taxon>Sphingobacteriia</taxon>
        <taxon>Sphingobacteriales</taxon>
        <taxon>Sphingobacteriaceae</taxon>
        <taxon>Pedobacter</taxon>
    </lineage>
</organism>
<keyword evidence="1" id="KW-0732">Signal</keyword>
<proteinExistence type="predicted"/>
<feature type="signal peptide" evidence="1">
    <location>
        <begin position="1"/>
        <end position="21"/>
    </location>
</feature>
<protein>
    <submittedName>
        <fullName evidence="2">TonB-dependent receptor</fullName>
    </submittedName>
</protein>